<evidence type="ECO:0000313" key="2">
    <source>
        <dbReference type="Proteomes" id="UP000708208"/>
    </source>
</evidence>
<feature type="non-terminal residue" evidence="1">
    <location>
        <position position="1"/>
    </location>
</feature>
<proteinExistence type="predicted"/>
<evidence type="ECO:0000313" key="1">
    <source>
        <dbReference type="EMBL" id="CAG7720004.1"/>
    </source>
</evidence>
<dbReference type="AlphaFoldDB" id="A0A8J2P0W6"/>
<feature type="non-terminal residue" evidence="1">
    <location>
        <position position="52"/>
    </location>
</feature>
<protein>
    <submittedName>
        <fullName evidence="1">Uncharacterized protein</fullName>
    </submittedName>
</protein>
<name>A0A8J2P0W6_9HEXA</name>
<dbReference type="OrthoDB" id="3626597at2759"/>
<keyword evidence="2" id="KW-1185">Reference proteome</keyword>
<reference evidence="1" key="1">
    <citation type="submission" date="2021-06" db="EMBL/GenBank/DDBJ databases">
        <authorList>
            <person name="Hodson N. C."/>
            <person name="Mongue J. A."/>
            <person name="Jaron S. K."/>
        </authorList>
    </citation>
    <scope>NUCLEOTIDE SEQUENCE</scope>
</reference>
<sequence length="52" mass="5740">VKMDLGQRIGQATAASYGTNYTVGNCFELLYLFTGSSLDWVKKTYNTNLTLA</sequence>
<organism evidence="1 2">
    <name type="scientific">Allacma fusca</name>
    <dbReference type="NCBI Taxonomy" id="39272"/>
    <lineage>
        <taxon>Eukaryota</taxon>
        <taxon>Metazoa</taxon>
        <taxon>Ecdysozoa</taxon>
        <taxon>Arthropoda</taxon>
        <taxon>Hexapoda</taxon>
        <taxon>Collembola</taxon>
        <taxon>Symphypleona</taxon>
        <taxon>Sminthuridae</taxon>
        <taxon>Allacma</taxon>
    </lineage>
</organism>
<dbReference type="Proteomes" id="UP000708208">
    <property type="component" value="Unassembled WGS sequence"/>
</dbReference>
<dbReference type="EMBL" id="CAJVCH010066291">
    <property type="protein sequence ID" value="CAG7720004.1"/>
    <property type="molecule type" value="Genomic_DNA"/>
</dbReference>
<gene>
    <name evidence="1" type="ORF">AFUS01_LOCUS9297</name>
</gene>
<accession>A0A8J2P0W6</accession>
<comment type="caution">
    <text evidence="1">The sequence shown here is derived from an EMBL/GenBank/DDBJ whole genome shotgun (WGS) entry which is preliminary data.</text>
</comment>